<name>A0A2G4F2L4_9CYAN</name>
<organism evidence="1 2">
    <name type="scientific">Tychonema bourrellyi FEM_GT703</name>
    <dbReference type="NCBI Taxonomy" id="2040638"/>
    <lineage>
        <taxon>Bacteria</taxon>
        <taxon>Bacillati</taxon>
        <taxon>Cyanobacteriota</taxon>
        <taxon>Cyanophyceae</taxon>
        <taxon>Oscillatoriophycideae</taxon>
        <taxon>Oscillatoriales</taxon>
        <taxon>Microcoleaceae</taxon>
        <taxon>Tychonema</taxon>
    </lineage>
</organism>
<sequence>MTIDPQPIAIELTPRFQRDLRILGKRDRNIRKDIQPVIAQLQAGELPGDRIPGMEYEIFKVRIKNSDIQKGKSAGYRAIYYLKTSDSIVLVTIYSKSDLSDIAAETVREILGQYEQQFPESEEL</sequence>
<dbReference type="Proteomes" id="UP000226442">
    <property type="component" value="Unassembled WGS sequence"/>
</dbReference>
<evidence type="ECO:0000313" key="2">
    <source>
        <dbReference type="Proteomes" id="UP000226442"/>
    </source>
</evidence>
<evidence type="ECO:0000313" key="1">
    <source>
        <dbReference type="EMBL" id="PHX55988.1"/>
    </source>
</evidence>
<proteinExistence type="predicted"/>
<dbReference type="AlphaFoldDB" id="A0A2G4F2L4"/>
<comment type="caution">
    <text evidence="1">The sequence shown here is derived from an EMBL/GenBank/DDBJ whole genome shotgun (WGS) entry which is preliminary data.</text>
</comment>
<dbReference type="RefSeq" id="WP_096832139.1">
    <property type="nucleotide sequence ID" value="NZ_NXIB02000034.1"/>
</dbReference>
<accession>A0A2G4F2L4</accession>
<reference evidence="1" key="1">
    <citation type="submission" date="2017-10" db="EMBL/GenBank/DDBJ databases">
        <title>Draft genome sequence of the planktic cyanobacteria Tychonema bourrellyi isolated from alpine lentic freshwater.</title>
        <authorList>
            <person name="Tett A."/>
            <person name="Armanini F."/>
            <person name="Asnicar F."/>
            <person name="Boscaini A."/>
            <person name="Pasolli E."/>
            <person name="Zolfo M."/>
            <person name="Donati C."/>
            <person name="Salmaso N."/>
            <person name="Segata N."/>
        </authorList>
    </citation>
    <scope>NUCLEOTIDE SEQUENCE</scope>
    <source>
        <strain evidence="1">FEM_GT703</strain>
    </source>
</reference>
<gene>
    <name evidence="1" type="ORF">CP500_007820</name>
</gene>
<keyword evidence="2" id="KW-1185">Reference proteome</keyword>
<dbReference type="EMBL" id="NXIB02000034">
    <property type="protein sequence ID" value="PHX55988.1"/>
    <property type="molecule type" value="Genomic_DNA"/>
</dbReference>
<dbReference type="OrthoDB" id="197283at2"/>
<protein>
    <submittedName>
        <fullName evidence="1">Addiction module antitoxin</fullName>
    </submittedName>
</protein>